<evidence type="ECO:0000313" key="7">
    <source>
        <dbReference type="EMBL" id="GIQ90495.1"/>
    </source>
</evidence>
<keyword evidence="8" id="KW-1185">Reference proteome</keyword>
<comment type="caution">
    <text evidence="7">The sequence shown here is derived from an EMBL/GenBank/DDBJ whole genome shotgun (WGS) entry which is preliminary data.</text>
</comment>
<feature type="domain" description="Helicase ATP-binding" evidence="5">
    <location>
        <begin position="106"/>
        <end position="269"/>
    </location>
</feature>
<keyword evidence="3" id="KW-0539">Nucleus</keyword>
<dbReference type="PROSITE" id="PS00690">
    <property type="entry name" value="DEAH_ATP_HELICASE"/>
    <property type="match status" value="1"/>
</dbReference>
<reference evidence="7 8" key="1">
    <citation type="journal article" date="2018" name="PLoS ONE">
        <title>The draft genome of Kipferlia bialata reveals reductive genome evolution in fornicate parasites.</title>
        <authorList>
            <person name="Tanifuji G."/>
            <person name="Takabayashi S."/>
            <person name="Kume K."/>
            <person name="Takagi M."/>
            <person name="Nakayama T."/>
            <person name="Kamikawa R."/>
            <person name="Inagaki Y."/>
            <person name="Hashimoto T."/>
        </authorList>
    </citation>
    <scope>NUCLEOTIDE SEQUENCE [LARGE SCALE GENOMIC DNA]</scope>
    <source>
        <strain evidence="7">NY0173</strain>
    </source>
</reference>
<sequence>AAAVELGRLSPVHISRNQEGTMARVAAAQGDLSKARRDTRDAIIEAVDHHTVPQGVEEELAGGGRRQARESVRERARAEPKGQIRKGSMREQRAELPIYQFREEILGAVRDHQFLVVVGETGSGKTTQLTQYLAEAGYASKGVIACTQPRRVAARSVAQRVAVEVGCRCGEEVGFTVRFEDETGPRTRIKYMTDGMLLRESLIDSSLSKYSAIILDEAHERSVPTDVLFGIIKDVSVRRKDLRVIVTSATLDAEKFARYFNDAAIFTIPGRCHPVEILYATAPCEDYVEAAMRSILEIHVTEDEGDVLLFLTGQEEIEHVCERLEARNAALIKADPDIGTMVVLPVFGGLPTEYQQRIFEPAPVGGRKIIVATNIAETSLTVDGIKYVVDPGFVKQNQYMP</sequence>
<dbReference type="InterPro" id="IPR014001">
    <property type="entry name" value="Helicase_ATP-bd"/>
</dbReference>
<evidence type="ECO:0000259" key="6">
    <source>
        <dbReference type="PROSITE" id="PS51194"/>
    </source>
</evidence>
<dbReference type="InterPro" id="IPR001650">
    <property type="entry name" value="Helicase_C-like"/>
</dbReference>
<dbReference type="SMART" id="SM00487">
    <property type="entry name" value="DEXDc"/>
    <property type="match status" value="1"/>
</dbReference>
<evidence type="ECO:0000256" key="3">
    <source>
        <dbReference type="ARBA" id="ARBA00023242"/>
    </source>
</evidence>
<evidence type="ECO:0000256" key="2">
    <source>
        <dbReference type="ARBA" id="ARBA00022801"/>
    </source>
</evidence>
<dbReference type="GO" id="GO:0071013">
    <property type="term" value="C:catalytic step 2 spliceosome"/>
    <property type="evidence" value="ECO:0007669"/>
    <property type="project" value="TreeGrafter"/>
</dbReference>
<dbReference type="OrthoDB" id="10253254at2759"/>
<evidence type="ECO:0000256" key="1">
    <source>
        <dbReference type="ARBA" id="ARBA00004123"/>
    </source>
</evidence>
<comment type="subcellular location">
    <subcellularLocation>
        <location evidence="1">Nucleus</location>
    </subcellularLocation>
</comment>
<dbReference type="Proteomes" id="UP000265618">
    <property type="component" value="Unassembled WGS sequence"/>
</dbReference>
<gene>
    <name evidence="7" type="ORF">KIPB_013309</name>
</gene>
<evidence type="ECO:0000313" key="8">
    <source>
        <dbReference type="Proteomes" id="UP000265618"/>
    </source>
</evidence>
<feature type="domain" description="Helicase C-terminal" evidence="6">
    <location>
        <begin position="294"/>
        <end position="401"/>
    </location>
</feature>
<dbReference type="GO" id="GO:0004386">
    <property type="term" value="F:helicase activity"/>
    <property type="evidence" value="ECO:0007669"/>
    <property type="project" value="TreeGrafter"/>
</dbReference>
<dbReference type="Gene3D" id="3.40.50.300">
    <property type="entry name" value="P-loop containing nucleotide triphosphate hydrolases"/>
    <property type="match status" value="2"/>
</dbReference>
<dbReference type="AlphaFoldDB" id="A0A9K3GQ17"/>
<feature type="non-terminal residue" evidence="7">
    <location>
        <position position="1"/>
    </location>
</feature>
<dbReference type="GO" id="GO:0005684">
    <property type="term" value="C:U2-type spliceosomal complex"/>
    <property type="evidence" value="ECO:0007669"/>
    <property type="project" value="UniProtKB-ARBA"/>
</dbReference>
<dbReference type="PANTHER" id="PTHR18934:SF85">
    <property type="entry name" value="ATP-DEPENDENT RNA HELICASE DHX8"/>
    <property type="match status" value="1"/>
</dbReference>
<dbReference type="PROSITE" id="PS51194">
    <property type="entry name" value="HELICASE_CTER"/>
    <property type="match status" value="1"/>
</dbReference>
<evidence type="ECO:0000256" key="4">
    <source>
        <dbReference type="SAM" id="MobiDB-lite"/>
    </source>
</evidence>
<dbReference type="GO" id="GO:0000390">
    <property type="term" value="P:spliceosomal complex disassembly"/>
    <property type="evidence" value="ECO:0007669"/>
    <property type="project" value="TreeGrafter"/>
</dbReference>
<dbReference type="CDD" id="cd18791">
    <property type="entry name" value="SF2_C_RHA"/>
    <property type="match status" value="1"/>
</dbReference>
<dbReference type="PANTHER" id="PTHR18934">
    <property type="entry name" value="ATP-DEPENDENT RNA HELICASE"/>
    <property type="match status" value="1"/>
</dbReference>
<proteinExistence type="predicted"/>
<dbReference type="InterPro" id="IPR002464">
    <property type="entry name" value="DNA/RNA_helicase_DEAH_CS"/>
</dbReference>
<dbReference type="Pfam" id="PF13401">
    <property type="entry name" value="AAA_22"/>
    <property type="match status" value="1"/>
</dbReference>
<protein>
    <submittedName>
        <fullName evidence="7">Uncharacterized protein</fullName>
    </submittedName>
</protein>
<name>A0A9K3GQ17_9EUKA</name>
<dbReference type="InterPro" id="IPR049945">
    <property type="entry name" value="AAA_22"/>
</dbReference>
<feature type="non-terminal residue" evidence="7">
    <location>
        <position position="401"/>
    </location>
</feature>
<dbReference type="GO" id="GO:0016887">
    <property type="term" value="F:ATP hydrolysis activity"/>
    <property type="evidence" value="ECO:0007669"/>
    <property type="project" value="InterPro"/>
</dbReference>
<dbReference type="SUPFAM" id="SSF52540">
    <property type="entry name" value="P-loop containing nucleoside triphosphate hydrolases"/>
    <property type="match status" value="1"/>
</dbReference>
<evidence type="ECO:0000259" key="5">
    <source>
        <dbReference type="PROSITE" id="PS51192"/>
    </source>
</evidence>
<organism evidence="7 8">
    <name type="scientific">Kipferlia bialata</name>
    <dbReference type="NCBI Taxonomy" id="797122"/>
    <lineage>
        <taxon>Eukaryota</taxon>
        <taxon>Metamonada</taxon>
        <taxon>Carpediemonas-like organisms</taxon>
        <taxon>Kipferlia</taxon>
    </lineage>
</organism>
<dbReference type="Pfam" id="PF00271">
    <property type="entry name" value="Helicase_C"/>
    <property type="match status" value="1"/>
</dbReference>
<dbReference type="EMBL" id="BDIP01006253">
    <property type="protein sequence ID" value="GIQ90495.1"/>
    <property type="molecule type" value="Genomic_DNA"/>
</dbReference>
<keyword evidence="2" id="KW-0378">Hydrolase</keyword>
<dbReference type="InterPro" id="IPR027417">
    <property type="entry name" value="P-loop_NTPase"/>
</dbReference>
<dbReference type="GO" id="GO:0003723">
    <property type="term" value="F:RNA binding"/>
    <property type="evidence" value="ECO:0007669"/>
    <property type="project" value="TreeGrafter"/>
</dbReference>
<dbReference type="PROSITE" id="PS51192">
    <property type="entry name" value="HELICASE_ATP_BIND_1"/>
    <property type="match status" value="1"/>
</dbReference>
<accession>A0A9K3GQ17</accession>
<feature type="compositionally biased region" description="Basic and acidic residues" evidence="4">
    <location>
        <begin position="67"/>
        <end position="89"/>
    </location>
</feature>
<dbReference type="FunFam" id="3.40.50.300:FF:000726">
    <property type="entry name" value="Pre-mRNA-splicing factor ATP-dependent RNA helicase"/>
    <property type="match status" value="1"/>
</dbReference>
<feature type="region of interest" description="Disordered" evidence="4">
    <location>
        <begin position="57"/>
        <end position="89"/>
    </location>
</feature>